<dbReference type="OrthoDB" id="6060011at2759"/>
<organism evidence="3 4">
    <name type="scientific">Allacma fusca</name>
    <dbReference type="NCBI Taxonomy" id="39272"/>
    <lineage>
        <taxon>Eukaryota</taxon>
        <taxon>Metazoa</taxon>
        <taxon>Ecdysozoa</taxon>
        <taxon>Arthropoda</taxon>
        <taxon>Hexapoda</taxon>
        <taxon>Collembola</taxon>
        <taxon>Symphypleona</taxon>
        <taxon>Sminthuridae</taxon>
        <taxon>Allacma</taxon>
    </lineage>
</organism>
<reference evidence="3" key="1">
    <citation type="submission" date="2021-06" db="EMBL/GenBank/DDBJ databases">
        <authorList>
            <person name="Hodson N. C."/>
            <person name="Mongue J. A."/>
            <person name="Jaron S. K."/>
        </authorList>
    </citation>
    <scope>NUCLEOTIDE SEQUENCE</scope>
</reference>
<keyword evidence="1" id="KW-0732">Signal</keyword>
<dbReference type="PRINTS" id="PR00003">
    <property type="entry name" value="4DISULPHCORE"/>
</dbReference>
<dbReference type="GO" id="GO:0030414">
    <property type="term" value="F:peptidase inhibitor activity"/>
    <property type="evidence" value="ECO:0007669"/>
    <property type="project" value="InterPro"/>
</dbReference>
<feature type="signal peptide" evidence="1">
    <location>
        <begin position="1"/>
        <end position="28"/>
    </location>
</feature>
<dbReference type="Gene3D" id="4.10.75.10">
    <property type="entry name" value="Elafin-like"/>
    <property type="match status" value="1"/>
</dbReference>
<name>A0A8J2L2R3_9HEXA</name>
<dbReference type="AlphaFoldDB" id="A0A8J2L2R3"/>
<gene>
    <name evidence="3" type="ORF">AFUS01_LOCUS36566</name>
</gene>
<sequence length="97" mass="10463">MATFCNRATFFIFPVVILVLSLLPRDRAHEGPWISRSGKPGTCPSASEEVSTCIFDPKKNCESDDQCWGLEKCCPEGCGMVCKCPKSGCGVISQAEG</sequence>
<dbReference type="Proteomes" id="UP000708208">
    <property type="component" value="Unassembled WGS sequence"/>
</dbReference>
<dbReference type="PROSITE" id="PS51390">
    <property type="entry name" value="WAP"/>
    <property type="match status" value="1"/>
</dbReference>
<dbReference type="EMBL" id="CAJVCH010540024">
    <property type="protein sequence ID" value="CAG7826516.1"/>
    <property type="molecule type" value="Genomic_DNA"/>
</dbReference>
<feature type="chain" id="PRO_5035307474" description="WAP domain-containing protein" evidence="1">
    <location>
        <begin position="29"/>
        <end position="97"/>
    </location>
</feature>
<dbReference type="InterPro" id="IPR036645">
    <property type="entry name" value="Elafin-like_sf"/>
</dbReference>
<comment type="caution">
    <text evidence="3">The sequence shown here is derived from an EMBL/GenBank/DDBJ whole genome shotgun (WGS) entry which is preliminary data.</text>
</comment>
<evidence type="ECO:0000256" key="1">
    <source>
        <dbReference type="SAM" id="SignalP"/>
    </source>
</evidence>
<evidence type="ECO:0000259" key="2">
    <source>
        <dbReference type="PROSITE" id="PS51390"/>
    </source>
</evidence>
<accession>A0A8J2L2R3</accession>
<evidence type="ECO:0000313" key="3">
    <source>
        <dbReference type="EMBL" id="CAG7826516.1"/>
    </source>
</evidence>
<evidence type="ECO:0000313" key="4">
    <source>
        <dbReference type="Proteomes" id="UP000708208"/>
    </source>
</evidence>
<dbReference type="Pfam" id="PF00095">
    <property type="entry name" value="WAP"/>
    <property type="match status" value="1"/>
</dbReference>
<dbReference type="InterPro" id="IPR008197">
    <property type="entry name" value="WAP_dom"/>
</dbReference>
<proteinExistence type="predicted"/>
<dbReference type="SMART" id="SM00217">
    <property type="entry name" value="WAP"/>
    <property type="match status" value="1"/>
</dbReference>
<protein>
    <recommendedName>
        <fullName evidence="2">WAP domain-containing protein</fullName>
    </recommendedName>
</protein>
<feature type="domain" description="WAP" evidence="2">
    <location>
        <begin position="36"/>
        <end position="86"/>
    </location>
</feature>
<dbReference type="GO" id="GO:0005576">
    <property type="term" value="C:extracellular region"/>
    <property type="evidence" value="ECO:0007669"/>
    <property type="project" value="InterPro"/>
</dbReference>
<keyword evidence="4" id="KW-1185">Reference proteome</keyword>